<evidence type="ECO:0000256" key="1">
    <source>
        <dbReference type="SAM" id="MobiDB-lite"/>
    </source>
</evidence>
<dbReference type="Pfam" id="PF10145">
    <property type="entry name" value="PhageMin_Tail"/>
    <property type="match status" value="1"/>
</dbReference>
<evidence type="ECO:0000313" key="4">
    <source>
        <dbReference type="Proteomes" id="UP001526201"/>
    </source>
</evidence>
<sequence length="1230" mass="125453">MPIIPSFEGGIGKIGRDLDKAFDGVSKSASKAIAGGVKDGVADAERAVKASTDKIVALKEKEADAAGKVRVAEERLNEVRDKGATGSTLARAEEAREKALRGQAAALRNVEAETRSLERAQNSLADAQKKAESAGKDGGLSWLDKVRGKAGDAGDALEGLSSKASGVAGRIGSAGGEAGASFMEGFGGPLEALGTKAGPIGMGIAAAATIALAGGVLIAKQVFAGMDQQQAQANVQAKLGVDDATMKRIAGAAAQSYTKNFGESIEGNMEAARAAIQSGLLNPEASSGAQSQMISQLETVSSLLGEDIPAVARAANQAIATGLAPNATAAFDLITKGQQAGLNESEDWLDTINEYGTQFRKLGLSGPEAIGLISQAMKAGARDSDVAADALKEFSIRAIDGSKTTVDGFESLGLAADQMREKIAAGGPAAHDALGQVLDGLRNIKDPAEQSRIAVELFGTQSEDLGAALSKFDLSTAVGQLGDVAGATQKAADVAGGTASSSWESMERTVETAVDGMQQQLAGVLGPAVGDLAKSFTENEADVIGFFTTVGEASVLFVQVVTGAISGTIRGVALLTNAIGDAYGGITKFGASVYDLLGDHDTAEQWRKEAEAGFGLADGLYRMADAGDDLVKKLDHSRDSIAEQGAAAQKAATLNHALGDAVASIPNGKDIVLTDNSPETIERLKAIGVQVEQTPTGLALTATTGEAEEILNAFRKTQGAQPVEPPVKPDLTQANADMQAFYNQWQSKLLTPAAPGPANTPALNPLLAPYPRAAGGIDRLPGSAKIQPEQRYLVQWAEPGTGGEAYIPLKGGKRSVDIWQETGRQLGVWKFDQGGFSPDVLAASDLAGTDYSQGNRTDCSGMAARVINRALGYPDTGLMSTKNAAKWLAERGFRPGIGGPGTVTVGWYDHGPNPNDGHMALTLSNGMGAEAGGKNGVFTVGGNAANASNPEFDQHMFLPLNAMYGEGAGGDGGIGGGYSVSGGGTAGVGPGGQPGTYTAPDAKTVREANQKVADADTRVKEAEARQRELEADAKESQKISAQAAVDKAKREADDARADLAETMKGKFTPGKPGKSSGRGSGDFDGLGGIFGSFLKESLGLDGSIFPDISNLGAVQSFGALASAFKGPLQGAIDGQLGIQQPGWQPGMPVNGQAAPSGLPFGFAGQAAPGMVPPGSPASGNGLGPAPGPVDMSRNVSISVDSGPTSGEIANVVRREVASVDRLGTHLPKGA</sequence>
<evidence type="ECO:0000313" key="3">
    <source>
        <dbReference type="EMBL" id="MCV7230663.1"/>
    </source>
</evidence>
<protein>
    <submittedName>
        <fullName evidence="3">Phage tail tape measure protein</fullName>
    </submittedName>
</protein>
<comment type="caution">
    <text evidence="3">The sequence shown here is derived from an EMBL/GenBank/DDBJ whole genome shotgun (WGS) entry which is preliminary data.</text>
</comment>
<feature type="region of interest" description="Disordered" evidence="1">
    <location>
        <begin position="118"/>
        <end position="138"/>
    </location>
</feature>
<organism evidence="3 4">
    <name type="scientific">Mycolicibacterium komossense</name>
    <dbReference type="NCBI Taxonomy" id="1779"/>
    <lineage>
        <taxon>Bacteria</taxon>
        <taxon>Bacillati</taxon>
        <taxon>Actinomycetota</taxon>
        <taxon>Actinomycetes</taxon>
        <taxon>Mycobacteriales</taxon>
        <taxon>Mycobacteriaceae</taxon>
        <taxon>Mycolicibacterium</taxon>
    </lineage>
</organism>
<dbReference type="InterPro" id="IPR010090">
    <property type="entry name" value="Phage_tape_meas"/>
</dbReference>
<feature type="domain" description="Phage tail tape measure protein" evidence="2">
    <location>
        <begin position="259"/>
        <end position="459"/>
    </location>
</feature>
<reference evidence="3 4" key="1">
    <citation type="journal article" date="2022" name="BMC Genomics">
        <title>Comparative genome analysis of mycobacteria focusing on tRNA and non-coding RNA.</title>
        <authorList>
            <person name="Behra P.R.K."/>
            <person name="Pettersson B.M.F."/>
            <person name="Ramesh M."/>
            <person name="Das S."/>
            <person name="Dasgupta S."/>
            <person name="Kirsebom L.A."/>
        </authorList>
    </citation>
    <scope>NUCLEOTIDE SEQUENCE [LARGE SCALE GENOMIC DNA]</scope>
    <source>
        <strain evidence="3 4">DSM 44078</strain>
    </source>
</reference>
<feature type="compositionally biased region" description="Basic and acidic residues" evidence="1">
    <location>
        <begin position="1011"/>
        <end position="1037"/>
    </location>
</feature>
<dbReference type="Proteomes" id="UP001526201">
    <property type="component" value="Unassembled WGS sequence"/>
</dbReference>
<gene>
    <name evidence="3" type="ORF">H7J73_32115</name>
</gene>
<proteinExistence type="predicted"/>
<dbReference type="RefSeq" id="WP_264071950.1">
    <property type="nucleotide sequence ID" value="NZ_JACKTY010000051.1"/>
</dbReference>
<evidence type="ECO:0000259" key="2">
    <source>
        <dbReference type="Pfam" id="PF10145"/>
    </source>
</evidence>
<feature type="region of interest" description="Disordered" evidence="1">
    <location>
        <begin position="1011"/>
        <end position="1047"/>
    </location>
</feature>
<feature type="region of interest" description="Disordered" evidence="1">
    <location>
        <begin position="1170"/>
        <end position="1193"/>
    </location>
</feature>
<name>A0ABT3CM86_9MYCO</name>
<accession>A0ABT3CM86</accession>
<dbReference type="EMBL" id="JACKTY010000051">
    <property type="protein sequence ID" value="MCV7230663.1"/>
    <property type="molecule type" value="Genomic_DNA"/>
</dbReference>
<keyword evidence="4" id="KW-1185">Reference proteome</keyword>